<keyword evidence="1" id="KW-0732">Signal</keyword>
<evidence type="ECO:0000256" key="1">
    <source>
        <dbReference type="SAM" id="SignalP"/>
    </source>
</evidence>
<feature type="signal peptide" evidence="1">
    <location>
        <begin position="1"/>
        <end position="18"/>
    </location>
</feature>
<evidence type="ECO:0000313" key="3">
    <source>
        <dbReference type="Proteomes" id="UP000271010"/>
    </source>
</evidence>
<name>A0A3M9MQ92_9BACT</name>
<keyword evidence="3" id="KW-1185">Reference proteome</keyword>
<comment type="caution">
    <text evidence="2">The sequence shown here is derived from an EMBL/GenBank/DDBJ whole genome shotgun (WGS) entry which is preliminary data.</text>
</comment>
<organism evidence="2 3">
    <name type="scientific">Rufibacter immobilis</name>
    <dbReference type="NCBI Taxonomy" id="1348778"/>
    <lineage>
        <taxon>Bacteria</taxon>
        <taxon>Pseudomonadati</taxon>
        <taxon>Bacteroidota</taxon>
        <taxon>Cytophagia</taxon>
        <taxon>Cytophagales</taxon>
        <taxon>Hymenobacteraceae</taxon>
        <taxon>Rufibacter</taxon>
    </lineage>
</organism>
<reference evidence="2 3" key="1">
    <citation type="submission" date="2018-11" db="EMBL/GenBank/DDBJ databases">
        <title>Rufibacter latericius sp. nov., isolated from water in Baiyang Lake.</title>
        <authorList>
            <person name="Yang Y."/>
        </authorList>
    </citation>
    <scope>NUCLEOTIDE SEQUENCE [LARGE SCALE GENOMIC DNA]</scope>
    <source>
        <strain evidence="2 3">MCC P1</strain>
    </source>
</reference>
<dbReference type="OrthoDB" id="1467525at2"/>
<accession>A0A3M9MQ92</accession>
<feature type="chain" id="PRO_5018235748" evidence="1">
    <location>
        <begin position="19"/>
        <end position="240"/>
    </location>
</feature>
<proteinExistence type="predicted"/>
<evidence type="ECO:0000313" key="2">
    <source>
        <dbReference type="EMBL" id="RNI27702.1"/>
    </source>
</evidence>
<dbReference type="EMBL" id="RJJE01000017">
    <property type="protein sequence ID" value="RNI27702.1"/>
    <property type="molecule type" value="Genomic_DNA"/>
</dbReference>
<gene>
    <name evidence="2" type="ORF">EFA69_16435</name>
</gene>
<dbReference type="AlphaFoldDB" id="A0A3M9MQ92"/>
<sequence>MRKILLFAFLLTSLFATSCGDEEITRDPDAIGYQYYPLEVGNYWIFNVTENTYRRNEVENTTTYQTRERIDAITKDQEGREWYRVELSRRSTEGSNWVINGVRLISRSATDLRVQENNSTYVRMVYPVEEGRSFITNAFLGGGSETKVYLTYQDLGKPYAEDGLDYATTLTVKQADFEEFLDKKEATEVLAWGVGPIKRSTINYDYCNPASGESDCAVGTNFIVSGTDKTELLVSSGKAE</sequence>
<dbReference type="PROSITE" id="PS51257">
    <property type="entry name" value="PROKAR_LIPOPROTEIN"/>
    <property type="match status" value="1"/>
</dbReference>
<dbReference type="RefSeq" id="WP_123134168.1">
    <property type="nucleotide sequence ID" value="NZ_RJJE01000017.1"/>
</dbReference>
<dbReference type="Proteomes" id="UP000271010">
    <property type="component" value="Unassembled WGS sequence"/>
</dbReference>
<protein>
    <submittedName>
        <fullName evidence="2">Uncharacterized protein</fullName>
    </submittedName>
</protein>